<dbReference type="AlphaFoldDB" id="A0A1G8BDI3"/>
<dbReference type="Pfam" id="PF12704">
    <property type="entry name" value="MacB_PCD"/>
    <property type="match status" value="1"/>
</dbReference>
<dbReference type="InterPro" id="IPR025857">
    <property type="entry name" value="MacB_PCD"/>
</dbReference>
<feature type="transmembrane region" description="Helical" evidence="6">
    <location>
        <begin position="278"/>
        <end position="300"/>
    </location>
</feature>
<protein>
    <submittedName>
        <fullName evidence="9">ABC-type antimicrobial peptide transport system, permease component</fullName>
    </submittedName>
</protein>
<feature type="domain" description="ABC3 transporter permease C-terminal" evidence="7">
    <location>
        <begin position="670"/>
        <end position="779"/>
    </location>
</feature>
<comment type="subcellular location">
    <subcellularLocation>
        <location evidence="1">Cell membrane</location>
        <topology evidence="1">Multi-pass membrane protein</topology>
    </subcellularLocation>
</comment>
<evidence type="ECO:0000259" key="7">
    <source>
        <dbReference type="Pfam" id="PF02687"/>
    </source>
</evidence>
<keyword evidence="4 6" id="KW-1133">Transmembrane helix</keyword>
<evidence type="ECO:0000259" key="8">
    <source>
        <dbReference type="Pfam" id="PF12704"/>
    </source>
</evidence>
<accession>A0A1G8BDI3</accession>
<dbReference type="GO" id="GO:0005886">
    <property type="term" value="C:plasma membrane"/>
    <property type="evidence" value="ECO:0007669"/>
    <property type="project" value="UniProtKB-SubCell"/>
</dbReference>
<gene>
    <name evidence="9" type="ORF">SAMN04488121_11112</name>
</gene>
<evidence type="ECO:0000256" key="4">
    <source>
        <dbReference type="ARBA" id="ARBA00022989"/>
    </source>
</evidence>
<keyword evidence="2" id="KW-1003">Cell membrane</keyword>
<dbReference type="InterPro" id="IPR050250">
    <property type="entry name" value="Macrolide_Exporter_MacB"/>
</dbReference>
<reference evidence="9 10" key="1">
    <citation type="submission" date="2016-10" db="EMBL/GenBank/DDBJ databases">
        <authorList>
            <person name="de Groot N.N."/>
        </authorList>
    </citation>
    <scope>NUCLEOTIDE SEQUENCE [LARGE SCALE GENOMIC DNA]</scope>
    <source>
        <strain evidence="9 10">DSM 527</strain>
    </source>
</reference>
<keyword evidence="3 6" id="KW-0812">Transmembrane</keyword>
<dbReference type="PANTHER" id="PTHR30572:SF18">
    <property type="entry name" value="ABC-TYPE MACROLIDE FAMILY EXPORT SYSTEM PERMEASE COMPONENT 2"/>
    <property type="match status" value="1"/>
</dbReference>
<feature type="transmembrane region" description="Helical" evidence="6">
    <location>
        <begin position="702"/>
        <end position="732"/>
    </location>
</feature>
<feature type="transmembrane region" description="Helical" evidence="6">
    <location>
        <begin position="752"/>
        <end position="775"/>
    </location>
</feature>
<dbReference type="RefSeq" id="WP_089837646.1">
    <property type="nucleotide sequence ID" value="NZ_FNBN01000011.1"/>
</dbReference>
<dbReference type="InterPro" id="IPR003838">
    <property type="entry name" value="ABC3_permease_C"/>
</dbReference>
<proteinExistence type="predicted"/>
<dbReference type="STRING" id="104663.SAMN04488121_11112"/>
<evidence type="ECO:0000256" key="2">
    <source>
        <dbReference type="ARBA" id="ARBA00022475"/>
    </source>
</evidence>
<evidence type="ECO:0000256" key="1">
    <source>
        <dbReference type="ARBA" id="ARBA00004651"/>
    </source>
</evidence>
<evidence type="ECO:0000313" key="9">
    <source>
        <dbReference type="EMBL" id="SDH31302.1"/>
    </source>
</evidence>
<feature type="transmembrane region" description="Helical" evidence="6">
    <location>
        <begin position="665"/>
        <end position="690"/>
    </location>
</feature>
<dbReference type="EMBL" id="FNBN01000011">
    <property type="protein sequence ID" value="SDH31302.1"/>
    <property type="molecule type" value="Genomic_DNA"/>
</dbReference>
<keyword evidence="5 6" id="KW-0472">Membrane</keyword>
<feature type="transmembrane region" description="Helical" evidence="6">
    <location>
        <begin position="333"/>
        <end position="352"/>
    </location>
</feature>
<dbReference type="Proteomes" id="UP000199045">
    <property type="component" value="Unassembled WGS sequence"/>
</dbReference>
<evidence type="ECO:0000256" key="3">
    <source>
        <dbReference type="ARBA" id="ARBA00022692"/>
    </source>
</evidence>
<dbReference type="OrthoDB" id="5933722at2"/>
<feature type="domain" description="ABC3 transporter permease C-terminal" evidence="7">
    <location>
        <begin position="284"/>
        <end position="396"/>
    </location>
</feature>
<feature type="domain" description="MacB-like periplasmic core" evidence="8">
    <location>
        <begin position="20"/>
        <end position="237"/>
    </location>
</feature>
<dbReference type="PANTHER" id="PTHR30572">
    <property type="entry name" value="MEMBRANE COMPONENT OF TRANSPORTER-RELATED"/>
    <property type="match status" value="1"/>
</dbReference>
<name>A0A1G8BDI3_CHIFI</name>
<dbReference type="Pfam" id="PF02687">
    <property type="entry name" value="FtsX"/>
    <property type="match status" value="2"/>
</dbReference>
<feature type="transmembrane region" description="Helical" evidence="6">
    <location>
        <begin position="21"/>
        <end position="41"/>
    </location>
</feature>
<dbReference type="GO" id="GO:0022857">
    <property type="term" value="F:transmembrane transporter activity"/>
    <property type="evidence" value="ECO:0007669"/>
    <property type="project" value="TreeGrafter"/>
</dbReference>
<evidence type="ECO:0000313" key="10">
    <source>
        <dbReference type="Proteomes" id="UP000199045"/>
    </source>
</evidence>
<evidence type="ECO:0000256" key="6">
    <source>
        <dbReference type="SAM" id="Phobius"/>
    </source>
</evidence>
<feature type="transmembrane region" description="Helical" evidence="6">
    <location>
        <begin position="419"/>
        <end position="439"/>
    </location>
</feature>
<evidence type="ECO:0000256" key="5">
    <source>
        <dbReference type="ARBA" id="ARBA00023136"/>
    </source>
</evidence>
<organism evidence="9 10">
    <name type="scientific">Chitinophaga filiformis</name>
    <name type="common">Myxococcus filiformis</name>
    <name type="synonym">Flexibacter filiformis</name>
    <dbReference type="NCBI Taxonomy" id="104663"/>
    <lineage>
        <taxon>Bacteria</taxon>
        <taxon>Pseudomonadati</taxon>
        <taxon>Bacteroidota</taxon>
        <taxon>Chitinophagia</taxon>
        <taxon>Chitinophagales</taxon>
        <taxon>Chitinophagaceae</taxon>
        <taxon>Chitinophaga</taxon>
    </lineage>
</organism>
<sequence length="789" mass="87618">MIRNHLKIAWRSLLSTKRFSIINISGLAVGMAAAGLVFLWLQNEVSFDKFHEHKDRLYEVQGLTAVDGSQIVINQTEQPLGPALKKDFGEVESTARFAGVSSFLLTAGDKRFTGINGGFVDPAFLRMFSFPAVSETNKEPLKQINSIVITEELAEKLFGKEDALNKVIRIDSVDYFQVTAVLKHLPSNTRFDFDYLLPWDYLHKIGWNNDSWLSNNVSTFVLLKPNANVAAFNDKIAGIARRYSGNPEIWTHFLFPLEQWHLYAVFKNGKPSGGRIEVVQLFAIVVILILLIACINFVNLSTAKSEKRAKEVGVRKVAGAGKGMLIAQFMTEALLMSFIAGAIALVIVHQAMPYFNQLVNVPLSIPYGNTGFWVSALGFILITGLLAGSYPAFYLSAFKPVSVLKGGFRGREGILSPRKVLVIFQFTFAVILIISTIVIRNQIRYAQERETGYSRSNLINVNFDGDIAKHYALIRHDLISEGIASSVTKTMSAITERGSNMWGLDWEGKQPDFSGTIALFSADADLVKTVGLQLKAGRDIDINRYPADSFAVMLNETAVKVMGFKDPIGQIIREPGANKNWKVVGVVKDYVIGSSYGTVPPVVIEGPASWFNTMHIRFTTSRSVAENLKKAEEIFNRYNPNYPFNYQFTDQQYARMFDAEQRTQALAGLSAALAIFISCLGLLGLSAYVAERRVKEIGVRKALGASVLNITGLLTFDFMKLVAAAVVIAVPIGWWAMNSWLEHFEYKVSINWLVFVFAGLLAISITLLTVSYEVIRAAMVNPVKSLKRE</sequence>
<feature type="transmembrane region" description="Helical" evidence="6">
    <location>
        <begin position="372"/>
        <end position="398"/>
    </location>
</feature>